<keyword evidence="11" id="KW-1185">Reference proteome</keyword>
<sequence>MSDSRAHPASKPAKTSNDFDSISDGESKFWRKVKQDPVVPIGMTGFGLIVLGAIIGFNRRDRSKPTSTYWIRTRVFAQGFVVSLLTAAAVYHAVKDRAEPHDIHGHKLNRQGTPTPNSHH</sequence>
<dbReference type="PANTHER" id="PTHR12297">
    <property type="entry name" value="HYPOXIA-INDUCBILE GENE 1 HIG1 -RELATED"/>
    <property type="match status" value="1"/>
</dbReference>
<dbReference type="GO" id="GO:0031966">
    <property type="term" value="C:mitochondrial membrane"/>
    <property type="evidence" value="ECO:0007669"/>
    <property type="project" value="UniProtKB-SubCell"/>
</dbReference>
<evidence type="ECO:0000256" key="4">
    <source>
        <dbReference type="ARBA" id="ARBA00023128"/>
    </source>
</evidence>
<dbReference type="EMBL" id="CAJNOJ010000067">
    <property type="protein sequence ID" value="CAF1018039.1"/>
    <property type="molecule type" value="Genomic_DNA"/>
</dbReference>
<evidence type="ECO:0000313" key="9">
    <source>
        <dbReference type="EMBL" id="CAF1018039.1"/>
    </source>
</evidence>
<evidence type="ECO:0000256" key="2">
    <source>
        <dbReference type="ARBA" id="ARBA00022692"/>
    </source>
</evidence>
<evidence type="ECO:0000256" key="5">
    <source>
        <dbReference type="ARBA" id="ARBA00023136"/>
    </source>
</evidence>
<comment type="subcellular location">
    <subcellularLocation>
        <location evidence="1">Mitochondrion membrane</location>
    </subcellularLocation>
</comment>
<feature type="transmembrane region" description="Helical" evidence="7">
    <location>
        <begin position="75"/>
        <end position="94"/>
    </location>
</feature>
<dbReference type="Pfam" id="PF04588">
    <property type="entry name" value="HIG_1_N"/>
    <property type="match status" value="1"/>
</dbReference>
<accession>A0A815EQL5</accession>
<dbReference type="OrthoDB" id="10003563at2759"/>
<evidence type="ECO:0000259" key="8">
    <source>
        <dbReference type="PROSITE" id="PS51503"/>
    </source>
</evidence>
<gene>
    <name evidence="9" type="ORF">EDS130_LOCUS15738</name>
    <name evidence="10" type="ORF">XAT740_LOCUS29497</name>
</gene>
<evidence type="ECO:0000313" key="11">
    <source>
        <dbReference type="Proteomes" id="UP000663828"/>
    </source>
</evidence>
<keyword evidence="4" id="KW-0496">Mitochondrion</keyword>
<protein>
    <recommendedName>
        <fullName evidence="8">HIG1 domain-containing protein</fullName>
    </recommendedName>
</protein>
<evidence type="ECO:0000256" key="1">
    <source>
        <dbReference type="ARBA" id="ARBA00004325"/>
    </source>
</evidence>
<feature type="region of interest" description="Disordered" evidence="6">
    <location>
        <begin position="100"/>
        <end position="120"/>
    </location>
</feature>
<dbReference type="AlphaFoldDB" id="A0A815EQL5"/>
<organism evidence="10 11">
    <name type="scientific">Adineta ricciae</name>
    <name type="common">Rotifer</name>
    <dbReference type="NCBI Taxonomy" id="249248"/>
    <lineage>
        <taxon>Eukaryota</taxon>
        <taxon>Metazoa</taxon>
        <taxon>Spiralia</taxon>
        <taxon>Gnathifera</taxon>
        <taxon>Rotifera</taxon>
        <taxon>Eurotatoria</taxon>
        <taxon>Bdelloidea</taxon>
        <taxon>Adinetida</taxon>
        <taxon>Adinetidae</taxon>
        <taxon>Adineta</taxon>
    </lineage>
</organism>
<evidence type="ECO:0000313" key="10">
    <source>
        <dbReference type="EMBL" id="CAF1313179.1"/>
    </source>
</evidence>
<feature type="region of interest" description="Disordered" evidence="6">
    <location>
        <begin position="1"/>
        <end position="22"/>
    </location>
</feature>
<feature type="domain" description="HIG1" evidence="8">
    <location>
        <begin position="10"/>
        <end position="103"/>
    </location>
</feature>
<feature type="transmembrane region" description="Helical" evidence="7">
    <location>
        <begin position="38"/>
        <end position="55"/>
    </location>
</feature>
<dbReference type="PROSITE" id="PS51503">
    <property type="entry name" value="HIG1"/>
    <property type="match status" value="1"/>
</dbReference>
<reference evidence="10" key="1">
    <citation type="submission" date="2021-02" db="EMBL/GenBank/DDBJ databases">
        <authorList>
            <person name="Nowell W R."/>
        </authorList>
    </citation>
    <scope>NUCLEOTIDE SEQUENCE</scope>
</reference>
<dbReference type="InterPro" id="IPR007667">
    <property type="entry name" value="Hypoxia_induced_domain"/>
</dbReference>
<evidence type="ECO:0000256" key="6">
    <source>
        <dbReference type="SAM" id="MobiDB-lite"/>
    </source>
</evidence>
<dbReference type="Proteomes" id="UP000663852">
    <property type="component" value="Unassembled WGS sequence"/>
</dbReference>
<proteinExistence type="predicted"/>
<dbReference type="PANTHER" id="PTHR12297:SF3">
    <property type="entry name" value="HIG1 DOMAIN FAMILY MEMBER 1A"/>
    <property type="match status" value="1"/>
</dbReference>
<evidence type="ECO:0000256" key="7">
    <source>
        <dbReference type="SAM" id="Phobius"/>
    </source>
</evidence>
<dbReference type="EMBL" id="CAJNOR010002573">
    <property type="protein sequence ID" value="CAF1313179.1"/>
    <property type="molecule type" value="Genomic_DNA"/>
</dbReference>
<dbReference type="InterPro" id="IPR050355">
    <property type="entry name" value="RCF1"/>
</dbReference>
<feature type="compositionally biased region" description="Polar residues" evidence="6">
    <location>
        <begin position="110"/>
        <end position="120"/>
    </location>
</feature>
<name>A0A815EQL5_ADIRI</name>
<keyword evidence="2 7" id="KW-0812">Transmembrane</keyword>
<keyword evidence="5 7" id="KW-0472">Membrane</keyword>
<keyword evidence="3 7" id="KW-1133">Transmembrane helix</keyword>
<comment type="caution">
    <text evidence="10">The sequence shown here is derived from an EMBL/GenBank/DDBJ whole genome shotgun (WGS) entry which is preliminary data.</text>
</comment>
<dbReference type="Gene3D" id="6.10.140.1320">
    <property type="match status" value="1"/>
</dbReference>
<evidence type="ECO:0000256" key="3">
    <source>
        <dbReference type="ARBA" id="ARBA00022989"/>
    </source>
</evidence>
<dbReference type="Proteomes" id="UP000663828">
    <property type="component" value="Unassembled WGS sequence"/>
</dbReference>